<sequence length="122" mass="13961">MSTSQSRDDSFQNLIALCPGCQEKEIDPQSIRRYKRNLGILNSRYSAFERRLFDQIAETGRRSFVVQAGLEIPLLHAVGDGFLKRIEPSPVPTQRDEPTHYRYEVADAGLEFVGRYVRGEDI</sequence>
<protein>
    <submittedName>
        <fullName evidence="1">Uncharacterized protein</fullName>
    </submittedName>
</protein>
<accession>A0A1X1U6B2</accession>
<name>A0A1X1U6B2_MYCFL</name>
<keyword evidence="2" id="KW-1185">Reference proteome</keyword>
<dbReference type="EMBL" id="LQOV01000015">
    <property type="protein sequence ID" value="ORV52382.1"/>
    <property type="molecule type" value="Genomic_DNA"/>
</dbReference>
<comment type="caution">
    <text evidence="1">The sequence shown here is derived from an EMBL/GenBank/DDBJ whole genome shotgun (WGS) entry which is preliminary data.</text>
</comment>
<proteinExistence type="predicted"/>
<reference evidence="1 2" key="1">
    <citation type="submission" date="2016-01" db="EMBL/GenBank/DDBJ databases">
        <title>The new phylogeny of the genus Mycobacterium.</title>
        <authorList>
            <person name="Tarcisio F."/>
            <person name="Conor M."/>
            <person name="Antonella G."/>
            <person name="Elisabetta G."/>
            <person name="Giulia F.S."/>
            <person name="Sara T."/>
            <person name="Anna F."/>
            <person name="Clotilde B."/>
            <person name="Roberto B."/>
            <person name="Veronica D.S."/>
            <person name="Fabio R."/>
            <person name="Monica P."/>
            <person name="Olivier J."/>
            <person name="Enrico T."/>
            <person name="Nicola S."/>
        </authorList>
    </citation>
    <scope>NUCLEOTIDE SEQUENCE [LARGE SCALE GENOMIC DNA]</scope>
    <source>
        <strain evidence="1 2">DSM 44852</strain>
    </source>
</reference>
<dbReference type="Proteomes" id="UP000193010">
    <property type="component" value="Unassembled WGS sequence"/>
</dbReference>
<evidence type="ECO:0000313" key="2">
    <source>
        <dbReference type="Proteomes" id="UP000193010"/>
    </source>
</evidence>
<organism evidence="1 2">
    <name type="scientific">Mycobacterium florentinum</name>
    <dbReference type="NCBI Taxonomy" id="292462"/>
    <lineage>
        <taxon>Bacteria</taxon>
        <taxon>Bacillati</taxon>
        <taxon>Actinomycetota</taxon>
        <taxon>Actinomycetes</taxon>
        <taxon>Mycobacteriales</taxon>
        <taxon>Mycobacteriaceae</taxon>
        <taxon>Mycobacterium</taxon>
        <taxon>Mycobacterium simiae complex</taxon>
    </lineage>
</organism>
<evidence type="ECO:0000313" key="1">
    <source>
        <dbReference type="EMBL" id="ORV52382.1"/>
    </source>
</evidence>
<gene>
    <name evidence="1" type="ORF">AWC05_23035</name>
</gene>
<dbReference type="AlphaFoldDB" id="A0A1X1U6B2"/>